<feature type="domain" description="FAD dependent oxidoreductase" evidence="2">
    <location>
        <begin position="11"/>
        <end position="45"/>
    </location>
</feature>
<dbReference type="Proteomes" id="UP000072421">
    <property type="component" value="Chromosome"/>
</dbReference>
<evidence type="ECO:0000313" key="3">
    <source>
        <dbReference type="EMBL" id="AMO93589.1"/>
    </source>
</evidence>
<evidence type="ECO:0000259" key="2">
    <source>
        <dbReference type="Pfam" id="PF01266"/>
    </source>
</evidence>
<sequence>MSIPLPTHAQVIIAGGGIAGCSAAYHLTQLGCTDVILLEQGSLPAALPGMPPAWSGNCAPTAA</sequence>
<protein>
    <submittedName>
        <fullName evidence="3">Glucose inhibited division A family protein</fullName>
    </submittedName>
</protein>
<dbReference type="InterPro" id="IPR036188">
    <property type="entry name" value="FAD/NAD-bd_sf"/>
</dbReference>
<dbReference type="Pfam" id="PF01266">
    <property type="entry name" value="DAO"/>
    <property type="match status" value="1"/>
</dbReference>
<organism evidence="3">
    <name type="scientific">Collimonas fungivorans</name>
    <dbReference type="NCBI Taxonomy" id="158899"/>
    <lineage>
        <taxon>Bacteria</taxon>
        <taxon>Pseudomonadati</taxon>
        <taxon>Pseudomonadota</taxon>
        <taxon>Betaproteobacteria</taxon>
        <taxon>Burkholderiales</taxon>
        <taxon>Oxalobacteraceae</taxon>
        <taxon>Collimonas</taxon>
    </lineage>
</organism>
<dbReference type="EMBL" id="CP013232">
    <property type="protein sequence ID" value="AMO93589.1"/>
    <property type="molecule type" value="Genomic_DNA"/>
</dbReference>
<dbReference type="Gene3D" id="3.50.50.60">
    <property type="entry name" value="FAD/NAD(P)-binding domain"/>
    <property type="match status" value="1"/>
</dbReference>
<gene>
    <name evidence="3" type="ORF">CFter6_0865</name>
</gene>
<proteinExistence type="predicted"/>
<dbReference type="AlphaFoldDB" id="A0A127P718"/>
<dbReference type="InterPro" id="IPR006076">
    <property type="entry name" value="FAD-dep_OxRdtase"/>
</dbReference>
<evidence type="ECO:0000256" key="1">
    <source>
        <dbReference type="ARBA" id="ARBA00023002"/>
    </source>
</evidence>
<name>A0A127P718_9BURK</name>
<dbReference type="SUPFAM" id="SSF51905">
    <property type="entry name" value="FAD/NAD(P)-binding domain"/>
    <property type="match status" value="1"/>
</dbReference>
<reference evidence="3 4" key="1">
    <citation type="submission" date="2015-11" db="EMBL/GenBank/DDBJ databases">
        <title>Exploring the genomic traits of fungus-feeding bacterial genus Collimonas.</title>
        <authorList>
            <person name="Song C."/>
            <person name="Schmidt R."/>
            <person name="de Jager V."/>
            <person name="Krzyzanowska D."/>
            <person name="Jongedijk E."/>
            <person name="Cankar K."/>
            <person name="Beekwilder J."/>
            <person name="van Veen A."/>
            <person name="de Boer W."/>
            <person name="van Veen J.A."/>
            <person name="Garbeva P."/>
        </authorList>
    </citation>
    <scope>NUCLEOTIDE SEQUENCE [LARGE SCALE GENOMIC DNA]</scope>
    <source>
        <strain evidence="3 4">Ter6</strain>
    </source>
</reference>
<dbReference type="GO" id="GO:0016491">
    <property type="term" value="F:oxidoreductase activity"/>
    <property type="evidence" value="ECO:0007669"/>
    <property type="project" value="UniProtKB-KW"/>
</dbReference>
<accession>A0A127P718</accession>
<dbReference type="PATRIC" id="fig|158899.10.peg.883"/>
<keyword evidence="1" id="KW-0560">Oxidoreductase</keyword>
<evidence type="ECO:0000313" key="4">
    <source>
        <dbReference type="Proteomes" id="UP000072421"/>
    </source>
</evidence>